<dbReference type="STRING" id="862515.HMPREF0658_0886"/>
<feature type="domain" description="DUF2520" evidence="2">
    <location>
        <begin position="126"/>
        <end position="251"/>
    </location>
</feature>
<dbReference type="Gene3D" id="1.10.1040.20">
    <property type="entry name" value="ProC-like, C-terminal domain"/>
    <property type="match status" value="1"/>
</dbReference>
<dbReference type="InterPro" id="IPR018931">
    <property type="entry name" value="DUF2520"/>
</dbReference>
<dbReference type="InterPro" id="IPR019665">
    <property type="entry name" value="OxRdtase/DH_put_Rossmann_dom"/>
</dbReference>
<accession>E0NRT5</accession>
<dbReference type="Pfam" id="PF10727">
    <property type="entry name" value="Rossmann-like"/>
    <property type="match status" value="1"/>
</dbReference>
<dbReference type="RefSeq" id="WP_006948761.1">
    <property type="nucleotide sequence ID" value="NZ_BAJI01000014.1"/>
</dbReference>
<name>E0NRT5_9BACT</name>
<evidence type="ECO:0000313" key="3">
    <source>
        <dbReference type="EMBL" id="EFM02223.1"/>
    </source>
</evidence>
<comment type="caution">
    <text evidence="3">The sequence shown here is derived from an EMBL/GenBank/DDBJ whole genome shotgun (WGS) entry which is preliminary data.</text>
</comment>
<dbReference type="HOGENOM" id="CLU_055635_1_1_10"/>
<dbReference type="OrthoDB" id="9810755at2"/>
<dbReference type="InterPro" id="IPR008927">
    <property type="entry name" value="6-PGluconate_DH-like_C_sf"/>
</dbReference>
<evidence type="ECO:0000259" key="2">
    <source>
        <dbReference type="Pfam" id="PF10728"/>
    </source>
</evidence>
<evidence type="ECO:0000313" key="4">
    <source>
        <dbReference type="Proteomes" id="UP000004394"/>
    </source>
</evidence>
<gene>
    <name evidence="3" type="ORF">HMPREF0658_0886</name>
</gene>
<dbReference type="EMBL" id="AEEI01000027">
    <property type="protein sequence ID" value="EFM02223.1"/>
    <property type="molecule type" value="Genomic_DNA"/>
</dbReference>
<proteinExistence type="predicted"/>
<protein>
    <submittedName>
        <fullName evidence="3">NADP oxidoreductase coenzyme F420-dependent</fullName>
    </submittedName>
</protein>
<dbReference type="SUPFAM" id="SSF48179">
    <property type="entry name" value="6-phosphogluconate dehydrogenase C-terminal domain-like"/>
    <property type="match status" value="1"/>
</dbReference>
<dbReference type="InterPro" id="IPR036291">
    <property type="entry name" value="NAD(P)-bd_dom_sf"/>
</dbReference>
<dbReference type="eggNOG" id="COG5495">
    <property type="taxonomic scope" value="Bacteria"/>
</dbReference>
<evidence type="ECO:0000259" key="1">
    <source>
        <dbReference type="Pfam" id="PF10727"/>
    </source>
</evidence>
<feature type="domain" description="Putative oxidoreductase/dehydrogenase Rossmann-like" evidence="1">
    <location>
        <begin position="2"/>
        <end position="105"/>
    </location>
</feature>
<dbReference type="SUPFAM" id="SSF51735">
    <property type="entry name" value="NAD(P)-binding Rossmann-fold domains"/>
    <property type="match status" value="1"/>
</dbReference>
<dbReference type="PANTHER" id="PTHR40459:SF1">
    <property type="entry name" value="CONSERVED HYPOTHETICAL ALANINE AND LEUCINE RICH PROTEIN"/>
    <property type="match status" value="1"/>
</dbReference>
<dbReference type="Gene3D" id="3.40.50.720">
    <property type="entry name" value="NAD(P)-binding Rossmann-like Domain"/>
    <property type="match status" value="1"/>
</dbReference>
<organism evidence="3 4">
    <name type="scientific">Hoylesella marshii DSM 16973 = JCM 13450</name>
    <dbReference type="NCBI Taxonomy" id="862515"/>
    <lineage>
        <taxon>Bacteria</taxon>
        <taxon>Pseudomonadati</taxon>
        <taxon>Bacteroidota</taxon>
        <taxon>Bacteroidia</taxon>
        <taxon>Bacteroidales</taxon>
        <taxon>Prevotellaceae</taxon>
        <taxon>Hoylesella</taxon>
    </lineage>
</organism>
<sequence length="263" mass="29014">MRITMIGAGRLGTHLARALHKAGHDIAQVYSRTMASASPIAAETKAEAICHLGDLRNDADIYIVSVSDNALPQLLPTICEGRDGKLFLHTAGSVSIAIFKGITSRYGVLYPLQTFSKQRDINFRTIPCFIEGNTEEATYAVEDLAKTLCARVVRLSSDRRKYLHLAAVFACNFTNHCYTLAANILEKQGISFDALLPLIAETADKVNRLSPQEAQTGPAVRYDKNIICAQAELLSDNTTTKALYELMSKSINEEQTKYRKKND</sequence>
<dbReference type="AlphaFoldDB" id="E0NRT5"/>
<dbReference type="BioCyc" id="PMAR862515-HMP:GMOO-901-MONOMER"/>
<dbReference type="Pfam" id="PF10728">
    <property type="entry name" value="DUF2520"/>
    <property type="match status" value="1"/>
</dbReference>
<dbReference type="InterPro" id="IPR037108">
    <property type="entry name" value="TM1727-like_C_sf"/>
</dbReference>
<dbReference type="Proteomes" id="UP000004394">
    <property type="component" value="Unassembled WGS sequence"/>
</dbReference>
<dbReference type="PANTHER" id="PTHR40459">
    <property type="entry name" value="CONSERVED HYPOTHETICAL ALANINE AND LEUCINE RICH PROTEIN"/>
    <property type="match status" value="1"/>
</dbReference>
<keyword evidence="4" id="KW-1185">Reference proteome</keyword>
<reference evidence="3" key="1">
    <citation type="submission" date="2010-07" db="EMBL/GenBank/DDBJ databases">
        <authorList>
            <person name="Muzny D."/>
            <person name="Qin X."/>
            <person name="Deng J."/>
            <person name="Jiang H."/>
            <person name="Liu Y."/>
            <person name="Qu J."/>
            <person name="Song X.-Z."/>
            <person name="Zhang L."/>
            <person name="Thornton R."/>
            <person name="Coyle M."/>
            <person name="Francisco L."/>
            <person name="Jackson L."/>
            <person name="Javaid M."/>
            <person name="Korchina V."/>
            <person name="Kovar C."/>
            <person name="Mata R."/>
            <person name="Mathew T."/>
            <person name="Ngo R."/>
            <person name="Nguyen L."/>
            <person name="Nguyen N."/>
            <person name="Okwuonu G."/>
            <person name="Ongeri F."/>
            <person name="Pham C."/>
            <person name="Simmons D."/>
            <person name="Wilczek-Boney K."/>
            <person name="Hale W."/>
            <person name="Jakkamsetti A."/>
            <person name="Pham P."/>
            <person name="Ruth R."/>
            <person name="San Lucas F."/>
            <person name="Warren J."/>
            <person name="Zhang J."/>
            <person name="Zhao Z."/>
            <person name="Zhou C."/>
            <person name="Zhu D."/>
            <person name="Lee S."/>
            <person name="Bess C."/>
            <person name="Blankenburg K."/>
            <person name="Forbes L."/>
            <person name="Fu Q."/>
            <person name="Gubbala S."/>
            <person name="Hirani K."/>
            <person name="Jayaseelan J.C."/>
            <person name="Lara F."/>
            <person name="Munidasa M."/>
            <person name="Palculict T."/>
            <person name="Patil S."/>
            <person name="Pu L.-L."/>
            <person name="Saada N."/>
            <person name="Tang L."/>
            <person name="Weissenberger G."/>
            <person name="Zhu Y."/>
            <person name="Hemphill L."/>
            <person name="Shang Y."/>
            <person name="Youmans B."/>
            <person name="Ayvaz T."/>
            <person name="Ross M."/>
            <person name="Santibanez J."/>
            <person name="Aqrawi P."/>
            <person name="Gross S."/>
            <person name="Joshi V."/>
            <person name="Fowler G."/>
            <person name="Nazareth L."/>
            <person name="Reid J."/>
            <person name="Worley K."/>
            <person name="Petrosino J."/>
            <person name="Highlander S."/>
            <person name="Gibbs R."/>
        </authorList>
    </citation>
    <scope>NUCLEOTIDE SEQUENCE [LARGE SCALE GENOMIC DNA]</scope>
    <source>
        <strain evidence="3">DSM 16973</strain>
    </source>
</reference>